<dbReference type="AlphaFoldDB" id="Q8S6K5"/>
<accession>Q8S6K5</accession>
<feature type="compositionally biased region" description="Gly residues" evidence="1">
    <location>
        <begin position="104"/>
        <end position="113"/>
    </location>
</feature>
<feature type="region of interest" description="Disordered" evidence="1">
    <location>
        <begin position="103"/>
        <end position="129"/>
    </location>
</feature>
<sequence length="129" mass="13102">MAEVNATRVTPRGDWQSGGLWCSGAHAPVEVRWHWSNVGLPGEIPVCILFETSTAVVAALSSLLSLETSSSVRRVAAVVLMEEGGGTGGSVGGKSAEGICAGAARGGRGSGGGKHAEGKEQRRLTEEGS</sequence>
<feature type="compositionally biased region" description="Basic and acidic residues" evidence="1">
    <location>
        <begin position="114"/>
        <end position="129"/>
    </location>
</feature>
<evidence type="ECO:0000313" key="3">
    <source>
        <dbReference type="Proteomes" id="UP000000763"/>
    </source>
</evidence>
<reference evidence="3" key="1">
    <citation type="journal article" date="2005" name="Nature">
        <title>The map-based sequence of the rice genome.</title>
        <authorList>
            <consortium name="International rice genome sequencing project (IRGSP)"/>
            <person name="Matsumoto T."/>
            <person name="Wu J."/>
            <person name="Kanamori H."/>
            <person name="Katayose Y."/>
            <person name="Fujisawa M."/>
            <person name="Namiki N."/>
            <person name="Mizuno H."/>
            <person name="Yamamoto K."/>
            <person name="Antonio B.A."/>
            <person name="Baba T."/>
            <person name="Sakata K."/>
            <person name="Nagamura Y."/>
            <person name="Aoki H."/>
            <person name="Arikawa K."/>
            <person name="Arita K."/>
            <person name="Bito T."/>
            <person name="Chiden Y."/>
            <person name="Fujitsuka N."/>
            <person name="Fukunaka R."/>
            <person name="Hamada M."/>
            <person name="Harada C."/>
            <person name="Hayashi A."/>
            <person name="Hijishita S."/>
            <person name="Honda M."/>
            <person name="Hosokawa S."/>
            <person name="Ichikawa Y."/>
            <person name="Idonuma A."/>
            <person name="Iijima M."/>
            <person name="Ikeda M."/>
            <person name="Ikeno M."/>
            <person name="Ito K."/>
            <person name="Ito S."/>
            <person name="Ito T."/>
            <person name="Ito Y."/>
            <person name="Ito Y."/>
            <person name="Iwabuchi A."/>
            <person name="Kamiya K."/>
            <person name="Karasawa W."/>
            <person name="Kurita K."/>
            <person name="Katagiri S."/>
            <person name="Kikuta A."/>
            <person name="Kobayashi H."/>
            <person name="Kobayashi N."/>
            <person name="Machita K."/>
            <person name="Maehara T."/>
            <person name="Masukawa M."/>
            <person name="Mizubayashi T."/>
            <person name="Mukai Y."/>
            <person name="Nagasaki H."/>
            <person name="Nagata Y."/>
            <person name="Naito S."/>
            <person name="Nakashima M."/>
            <person name="Nakama Y."/>
            <person name="Nakamichi Y."/>
            <person name="Nakamura M."/>
            <person name="Meguro A."/>
            <person name="Negishi M."/>
            <person name="Ohta I."/>
            <person name="Ohta T."/>
            <person name="Okamoto M."/>
            <person name="Ono N."/>
            <person name="Saji S."/>
            <person name="Sakaguchi M."/>
            <person name="Sakai K."/>
            <person name="Shibata M."/>
            <person name="Shimokawa T."/>
            <person name="Song J."/>
            <person name="Takazaki Y."/>
            <person name="Terasawa K."/>
            <person name="Tsugane M."/>
            <person name="Tsuji K."/>
            <person name="Ueda S."/>
            <person name="Waki K."/>
            <person name="Yamagata H."/>
            <person name="Yamamoto M."/>
            <person name="Yamamoto S."/>
            <person name="Yamane H."/>
            <person name="Yoshiki S."/>
            <person name="Yoshihara R."/>
            <person name="Yukawa K."/>
            <person name="Zhong H."/>
            <person name="Yano M."/>
            <person name="Yuan Q."/>
            <person name="Ouyang S."/>
            <person name="Liu J."/>
            <person name="Jones K.M."/>
            <person name="Gansberger K."/>
            <person name="Moffat K."/>
            <person name="Hill J."/>
            <person name="Bera J."/>
            <person name="Fadrosh D."/>
            <person name="Jin S."/>
            <person name="Johri S."/>
            <person name="Kim M."/>
            <person name="Overton L."/>
            <person name="Reardon M."/>
            <person name="Tsitrin T."/>
            <person name="Vuong H."/>
            <person name="Weaver B."/>
            <person name="Ciecko A."/>
            <person name="Tallon L."/>
            <person name="Jackson J."/>
            <person name="Pai G."/>
            <person name="Aken S.V."/>
            <person name="Utterback T."/>
            <person name="Reidmuller S."/>
            <person name="Feldblyum T."/>
            <person name="Hsiao J."/>
            <person name="Zismann V."/>
            <person name="Iobst S."/>
            <person name="de Vazeille A.R."/>
            <person name="Buell C.R."/>
            <person name="Ying K."/>
            <person name="Li Y."/>
            <person name="Lu T."/>
            <person name="Huang Y."/>
            <person name="Zhao Q."/>
            <person name="Feng Q."/>
            <person name="Zhang L."/>
            <person name="Zhu J."/>
            <person name="Weng Q."/>
            <person name="Mu J."/>
            <person name="Lu Y."/>
            <person name="Fan D."/>
            <person name="Liu Y."/>
            <person name="Guan J."/>
            <person name="Zhang Y."/>
            <person name="Yu S."/>
            <person name="Liu X."/>
            <person name="Zhang Y."/>
            <person name="Hong G."/>
            <person name="Han B."/>
            <person name="Choisne N."/>
            <person name="Demange N."/>
            <person name="Orjeda G."/>
            <person name="Samain S."/>
            <person name="Cattolico L."/>
            <person name="Pelletier E."/>
            <person name="Couloux A."/>
            <person name="Segurens B."/>
            <person name="Wincker P."/>
            <person name="D'Hont A."/>
            <person name="Scarpelli C."/>
            <person name="Weissenbach J."/>
            <person name="Salanoubat M."/>
            <person name="Quetier F."/>
            <person name="Yu Y."/>
            <person name="Kim H.R."/>
            <person name="Rambo T."/>
            <person name="Currie J."/>
            <person name="Collura K."/>
            <person name="Luo M."/>
            <person name="Yang T."/>
            <person name="Ammiraju J.S.S."/>
            <person name="Engler F."/>
            <person name="Soderlund C."/>
            <person name="Wing R.A."/>
            <person name="Palmer L.E."/>
            <person name="de la Bastide M."/>
            <person name="Spiegel L."/>
            <person name="Nascimento L."/>
            <person name="Zutavern T."/>
            <person name="O'Shaughnessy A."/>
            <person name="Dike S."/>
            <person name="Dedhia N."/>
            <person name="Preston R."/>
            <person name="Balija V."/>
            <person name="McCombie W.R."/>
            <person name="Chow T."/>
            <person name="Chen H."/>
            <person name="Chung M."/>
            <person name="Chen C."/>
            <person name="Shaw J."/>
            <person name="Wu H."/>
            <person name="Hsiao K."/>
            <person name="Chao Y."/>
            <person name="Chu M."/>
            <person name="Cheng C."/>
            <person name="Hour A."/>
            <person name="Lee P."/>
            <person name="Lin S."/>
            <person name="Lin Y."/>
            <person name="Liou J."/>
            <person name="Liu S."/>
            <person name="Hsing Y."/>
            <person name="Raghuvanshi S."/>
            <person name="Mohanty A."/>
            <person name="Bharti A.K."/>
            <person name="Gaur A."/>
            <person name="Gupta V."/>
            <person name="Kumar D."/>
            <person name="Ravi V."/>
            <person name="Vij S."/>
            <person name="Kapur A."/>
            <person name="Khurana P."/>
            <person name="Khurana P."/>
            <person name="Khurana J.P."/>
            <person name="Tyagi A.K."/>
            <person name="Gaikwad K."/>
            <person name="Singh A."/>
            <person name="Dalal V."/>
            <person name="Srivastava S."/>
            <person name="Dixit A."/>
            <person name="Pal A.K."/>
            <person name="Ghazi I.A."/>
            <person name="Yadav M."/>
            <person name="Pandit A."/>
            <person name="Bhargava A."/>
            <person name="Sureshbabu K."/>
            <person name="Batra K."/>
            <person name="Sharma T.R."/>
            <person name="Mohapatra T."/>
            <person name="Singh N.K."/>
            <person name="Messing J."/>
            <person name="Nelson A.B."/>
            <person name="Fuks G."/>
            <person name="Kavchok S."/>
            <person name="Keizer G."/>
            <person name="Linton E."/>
            <person name="Llaca V."/>
            <person name="Song R."/>
            <person name="Tanyolac B."/>
            <person name="Young S."/>
            <person name="Ho-Il K."/>
            <person name="Hahn J.H."/>
            <person name="Sangsakoo G."/>
            <person name="Vanavichit A."/>
            <person name="de Mattos Luiz.A.T."/>
            <person name="Zimmer P.D."/>
            <person name="Malone G."/>
            <person name="Dellagostin O."/>
            <person name="de Oliveira A.C."/>
            <person name="Bevan M."/>
            <person name="Bancroft I."/>
            <person name="Minx P."/>
            <person name="Cordum H."/>
            <person name="Wilson R."/>
            <person name="Cheng Z."/>
            <person name="Jin W."/>
            <person name="Jiang J."/>
            <person name="Leong S.A."/>
            <person name="Iwama H."/>
            <person name="Gojobori T."/>
            <person name="Itoh T."/>
            <person name="Niimura Y."/>
            <person name="Fujii Y."/>
            <person name="Habara T."/>
            <person name="Sakai H."/>
            <person name="Sato Y."/>
            <person name="Wilson G."/>
            <person name="Kumar K."/>
            <person name="McCouch S."/>
            <person name="Juretic N."/>
            <person name="Hoen D."/>
            <person name="Wright S."/>
            <person name="Bruskiewich R."/>
            <person name="Bureau T."/>
            <person name="Miyao A."/>
            <person name="Hirochika H."/>
            <person name="Nishikawa T."/>
            <person name="Kadowaki K."/>
            <person name="Sugiura M."/>
            <person name="Burr B."/>
            <person name="Sasaki T."/>
        </authorList>
    </citation>
    <scope>NUCLEOTIDE SEQUENCE [LARGE SCALE GENOMIC DNA]</scope>
    <source>
        <strain evidence="3">cv. Nipponbare</strain>
    </source>
</reference>
<reference evidence="3" key="2">
    <citation type="journal article" date="2008" name="Nucleic Acids Res.">
        <title>The rice annotation project database (RAP-DB): 2008 update.</title>
        <authorList>
            <consortium name="The rice annotation project (RAP)"/>
        </authorList>
    </citation>
    <scope>GENOME REANNOTATION</scope>
    <source>
        <strain evidence="3">cv. Nipponbare</strain>
    </source>
</reference>
<gene>
    <name evidence="2" type="primary">OSJNBa0019N10.21</name>
</gene>
<evidence type="ECO:0000256" key="1">
    <source>
        <dbReference type="SAM" id="MobiDB-lite"/>
    </source>
</evidence>
<dbReference type="Proteomes" id="UP000000763">
    <property type="component" value="Chromosome 10"/>
</dbReference>
<proteinExistence type="predicted"/>
<protein>
    <submittedName>
        <fullName evidence="2">Uncharacterized protein</fullName>
    </submittedName>
</protein>
<dbReference type="EMBL" id="AC092748">
    <property type="protein sequence ID" value="AAM01083.1"/>
    <property type="molecule type" value="Genomic_DNA"/>
</dbReference>
<organism evidence="2 3">
    <name type="scientific">Oryza sativa subsp. japonica</name>
    <name type="common">Rice</name>
    <dbReference type="NCBI Taxonomy" id="39947"/>
    <lineage>
        <taxon>Eukaryota</taxon>
        <taxon>Viridiplantae</taxon>
        <taxon>Streptophyta</taxon>
        <taxon>Embryophyta</taxon>
        <taxon>Tracheophyta</taxon>
        <taxon>Spermatophyta</taxon>
        <taxon>Magnoliopsida</taxon>
        <taxon>Liliopsida</taxon>
        <taxon>Poales</taxon>
        <taxon>Poaceae</taxon>
        <taxon>BOP clade</taxon>
        <taxon>Oryzoideae</taxon>
        <taxon>Oryzeae</taxon>
        <taxon>Oryzinae</taxon>
        <taxon>Oryza</taxon>
        <taxon>Oryza sativa</taxon>
    </lineage>
</organism>
<name>Q8S6K5_ORYSJ</name>
<evidence type="ECO:0000313" key="2">
    <source>
        <dbReference type="EMBL" id="AAM01083.1"/>
    </source>
</evidence>